<accession>A0A1Y1S737</accession>
<gene>
    <name evidence="1" type="ORF">ECANGB1_1037</name>
</gene>
<evidence type="ECO:0008006" key="3">
    <source>
        <dbReference type="Google" id="ProtNLM"/>
    </source>
</evidence>
<dbReference type="Proteomes" id="UP000192639">
    <property type="component" value="Unassembled WGS sequence"/>
</dbReference>
<comment type="caution">
    <text evidence="1">The sequence shown here is derived from an EMBL/GenBank/DDBJ whole genome shotgun (WGS) entry which is preliminary data.</text>
</comment>
<reference evidence="1 2" key="1">
    <citation type="journal article" date="2017" name="Environ. Microbiol.">
        <title>Decay of the glycolytic pathway and adaptation to intranuclear parasitism within Enterocytozoonidae microsporidia.</title>
        <authorList>
            <person name="Wiredu Boakye D."/>
            <person name="Jaroenlak P."/>
            <person name="Prachumwat A."/>
            <person name="Williams T.A."/>
            <person name="Bateman K.S."/>
            <person name="Itsathitphaisarn O."/>
            <person name="Sritunyalucksana K."/>
            <person name="Paszkiewicz K.H."/>
            <person name="Moore K.A."/>
            <person name="Stentiford G.D."/>
            <person name="Williams B.A."/>
        </authorList>
    </citation>
    <scope>NUCLEOTIDE SEQUENCE [LARGE SCALE GENOMIC DNA]</scope>
    <source>
        <strain evidence="1 2">GB1</strain>
    </source>
</reference>
<protein>
    <recommendedName>
        <fullName evidence="3">Origin recognition complex subunit 2</fullName>
    </recommendedName>
</protein>
<keyword evidence="2" id="KW-1185">Reference proteome</keyword>
<sequence>MPQIKRVVDENYPNEDNTVGGVAARIKRFLKDKKSEQLLIVGPDPHVIEECLSKILDKICSKSAEYKAIYVTQKKDSNPEKKFFILDLNLSTSMQNQSLLYYYLELSLKHNCFVCLTSTSVQCLNTFEKRVRSRFKHKIFVLGYEENKEADDELAHYKEHKSLKQDTEIFEFHKKYKLEFYSVEFVCDLMEPLHFVILNILKKKKRRVKSNGIYEVFKEANVIELGCSDHMDVLYAYYDLMEFRLISDMGEILIDFCEYEEYVKANCAQFVRDLL</sequence>
<proteinExistence type="predicted"/>
<evidence type="ECO:0000313" key="1">
    <source>
        <dbReference type="EMBL" id="ORD94216.1"/>
    </source>
</evidence>
<dbReference type="Gene3D" id="3.40.50.300">
    <property type="entry name" value="P-loop containing nucleotide triphosphate hydrolases"/>
    <property type="match status" value="1"/>
</dbReference>
<organism evidence="1 2">
    <name type="scientific">Enterospora canceri</name>
    <dbReference type="NCBI Taxonomy" id="1081671"/>
    <lineage>
        <taxon>Eukaryota</taxon>
        <taxon>Fungi</taxon>
        <taxon>Fungi incertae sedis</taxon>
        <taxon>Microsporidia</taxon>
        <taxon>Enterocytozoonidae</taxon>
        <taxon>Enterospora</taxon>
    </lineage>
</organism>
<dbReference type="AlphaFoldDB" id="A0A1Y1S737"/>
<name>A0A1Y1S737_9MICR</name>
<dbReference type="OrthoDB" id="2189670at2759"/>
<evidence type="ECO:0000313" key="2">
    <source>
        <dbReference type="Proteomes" id="UP000192639"/>
    </source>
</evidence>
<dbReference type="VEuPathDB" id="MicrosporidiaDB:ECANGB1_1037"/>
<dbReference type="InterPro" id="IPR027417">
    <property type="entry name" value="P-loop_NTPase"/>
</dbReference>
<dbReference type="EMBL" id="LWDP01000029">
    <property type="protein sequence ID" value="ORD94216.1"/>
    <property type="molecule type" value="Genomic_DNA"/>
</dbReference>